<name>A0A2K3LUY8_TRIPR</name>
<evidence type="ECO:0000256" key="1">
    <source>
        <dbReference type="SAM" id="MobiDB-lite"/>
    </source>
</evidence>
<evidence type="ECO:0000313" key="2">
    <source>
        <dbReference type="EMBL" id="PNX82319.1"/>
    </source>
</evidence>
<reference evidence="2 3" key="1">
    <citation type="journal article" date="2014" name="Am. J. Bot.">
        <title>Genome assembly and annotation for red clover (Trifolium pratense; Fabaceae).</title>
        <authorList>
            <person name="Istvanek J."/>
            <person name="Jaros M."/>
            <person name="Krenek A."/>
            <person name="Repkova J."/>
        </authorList>
    </citation>
    <scope>NUCLEOTIDE SEQUENCE [LARGE SCALE GENOMIC DNA]</scope>
    <source>
        <strain evidence="3">cv. Tatra</strain>
        <tissue evidence="2">Young leaves</tissue>
    </source>
</reference>
<reference evidence="2 3" key="2">
    <citation type="journal article" date="2017" name="Front. Plant Sci.">
        <title>Gene Classification and Mining of Molecular Markers Useful in Red Clover (Trifolium pratense) Breeding.</title>
        <authorList>
            <person name="Istvanek J."/>
            <person name="Dluhosova J."/>
            <person name="Dluhos P."/>
            <person name="Patkova L."/>
            <person name="Nedelnik J."/>
            <person name="Repkova J."/>
        </authorList>
    </citation>
    <scope>NUCLEOTIDE SEQUENCE [LARGE SCALE GENOMIC DNA]</scope>
    <source>
        <strain evidence="3">cv. Tatra</strain>
        <tissue evidence="2">Young leaves</tissue>
    </source>
</reference>
<evidence type="ECO:0000313" key="3">
    <source>
        <dbReference type="Proteomes" id="UP000236291"/>
    </source>
</evidence>
<organism evidence="2 3">
    <name type="scientific">Trifolium pratense</name>
    <name type="common">Red clover</name>
    <dbReference type="NCBI Taxonomy" id="57577"/>
    <lineage>
        <taxon>Eukaryota</taxon>
        <taxon>Viridiplantae</taxon>
        <taxon>Streptophyta</taxon>
        <taxon>Embryophyta</taxon>
        <taxon>Tracheophyta</taxon>
        <taxon>Spermatophyta</taxon>
        <taxon>Magnoliopsida</taxon>
        <taxon>eudicotyledons</taxon>
        <taxon>Gunneridae</taxon>
        <taxon>Pentapetalae</taxon>
        <taxon>rosids</taxon>
        <taxon>fabids</taxon>
        <taxon>Fabales</taxon>
        <taxon>Fabaceae</taxon>
        <taxon>Papilionoideae</taxon>
        <taxon>50 kb inversion clade</taxon>
        <taxon>NPAAA clade</taxon>
        <taxon>Hologalegina</taxon>
        <taxon>IRL clade</taxon>
        <taxon>Trifolieae</taxon>
        <taxon>Trifolium</taxon>
    </lineage>
</organism>
<accession>A0A2K3LUY8</accession>
<protein>
    <submittedName>
        <fullName evidence="2">Uncharacterized protein</fullName>
    </submittedName>
</protein>
<dbReference type="EMBL" id="ASHM01041763">
    <property type="protein sequence ID" value="PNX82319.1"/>
    <property type="molecule type" value="Genomic_DNA"/>
</dbReference>
<feature type="region of interest" description="Disordered" evidence="1">
    <location>
        <begin position="23"/>
        <end position="45"/>
    </location>
</feature>
<dbReference type="Proteomes" id="UP000236291">
    <property type="component" value="Unassembled WGS sequence"/>
</dbReference>
<dbReference type="AlphaFoldDB" id="A0A2K3LUY8"/>
<gene>
    <name evidence="2" type="ORF">L195_g038348</name>
</gene>
<proteinExistence type="predicted"/>
<sequence>GYRDDFQEVEALENDLNLAKSNKGEKATAEFGGGPTKEVGGSPGFEVGSKVNTGKFFLPNIEDVMTARGCDGCPLRSMCKRKFERKGKTTKEVEE</sequence>
<comment type="caution">
    <text evidence="2">The sequence shown here is derived from an EMBL/GenBank/DDBJ whole genome shotgun (WGS) entry which is preliminary data.</text>
</comment>
<feature type="non-terminal residue" evidence="2">
    <location>
        <position position="1"/>
    </location>
</feature>